<comment type="similarity">
    <text evidence="4">Belongs to the acyltransferase PapA5 family.</text>
</comment>
<organism evidence="13 14">
    <name type="scientific">Micromonospora nigra</name>
    <dbReference type="NCBI Taxonomy" id="145857"/>
    <lineage>
        <taxon>Bacteria</taxon>
        <taxon>Bacillati</taxon>
        <taxon>Actinomycetota</taxon>
        <taxon>Actinomycetes</taxon>
        <taxon>Micromonosporales</taxon>
        <taxon>Micromonosporaceae</taxon>
        <taxon>Micromonospora</taxon>
    </lineage>
</organism>
<evidence type="ECO:0000256" key="2">
    <source>
        <dbReference type="ARBA" id="ARBA00000625"/>
    </source>
</evidence>
<evidence type="ECO:0000256" key="4">
    <source>
        <dbReference type="ARBA" id="ARBA00006558"/>
    </source>
</evidence>
<evidence type="ECO:0000256" key="6">
    <source>
        <dbReference type="ARBA" id="ARBA00013449"/>
    </source>
</evidence>
<feature type="domain" description="Phthiocerol/phthiodiolone dimycocerosyl transferase C-terminal" evidence="12">
    <location>
        <begin position="224"/>
        <end position="409"/>
    </location>
</feature>
<dbReference type="GO" id="GO:0016746">
    <property type="term" value="F:acyltransferase activity"/>
    <property type="evidence" value="ECO:0007669"/>
    <property type="project" value="UniProtKB-KW"/>
</dbReference>
<protein>
    <recommendedName>
        <fullName evidence="6">Phthiocerol/phthiodiolone dimycocerosyl transferase</fullName>
        <ecNumber evidence="5">2.3.1.282</ecNumber>
    </recommendedName>
    <alternativeName>
        <fullName evidence="11">Acyltransferase PapA5</fullName>
    </alternativeName>
    <alternativeName>
        <fullName evidence="9">Phthiocerol/phthiodiolone O-acyltransferase</fullName>
    </alternativeName>
    <alternativeName>
        <fullName evidence="10">Polyketide synthase-associated protein A5</fullName>
    </alternativeName>
</protein>
<dbReference type="SUPFAM" id="SSF52777">
    <property type="entry name" value="CoA-dependent acyltransferases"/>
    <property type="match status" value="2"/>
</dbReference>
<dbReference type="Pfam" id="PF16911">
    <property type="entry name" value="PapA_C"/>
    <property type="match status" value="1"/>
</dbReference>
<dbReference type="Proteomes" id="UP000199699">
    <property type="component" value="Unassembled WGS sequence"/>
</dbReference>
<dbReference type="InterPro" id="IPR031641">
    <property type="entry name" value="PapA_C"/>
</dbReference>
<dbReference type="InterPro" id="IPR023213">
    <property type="entry name" value="CAT-like_dom_sf"/>
</dbReference>
<evidence type="ECO:0000313" key="14">
    <source>
        <dbReference type="Proteomes" id="UP000199699"/>
    </source>
</evidence>
<sequence length="435" mass="46690">MNLITLESQFTWQLHGIAGHHALTGGQFVTRDGIWRALAPSERVHAAKEAYIGYTVHTTGRLDLAALATAYAAVSRAYPQLAARLVASDHGPVFAEADAPAKIHTCDGDLARPLTGVELDQHRALSALNVVRDGDDATVCLLTHHSIADAHHSIEVLVALWSCYTDAVQGAPVDLPRHPYPRSLEDLLAERGIRSAAPGAEPAPQPLAQPNQPVVTARNTPDQHVIQHRLTAAQTSALVELGHRENVTINGLLAGVLLLVEAEIRDLPLTELVYRFTVNLRSHLTPPVGPTEGTNVLGGAGFTAAGDLKPDAVALGRAIGERLREGLADGSIQRSLLDLLSQARPGAKPWDPSTAPAVVSMMNWGAVPPMRTPHDLRLTNFHSAPSIRETTAMGGYVVNTFDGRIGIDLTWPEGDPELPARLDSLRDRLSRLTLQ</sequence>
<evidence type="ECO:0000256" key="5">
    <source>
        <dbReference type="ARBA" id="ARBA00012866"/>
    </source>
</evidence>
<evidence type="ECO:0000256" key="7">
    <source>
        <dbReference type="ARBA" id="ARBA00022679"/>
    </source>
</evidence>
<evidence type="ECO:0000259" key="12">
    <source>
        <dbReference type="Pfam" id="PF16911"/>
    </source>
</evidence>
<evidence type="ECO:0000256" key="8">
    <source>
        <dbReference type="ARBA" id="ARBA00023315"/>
    </source>
</evidence>
<accession>A0A1C6RX74</accession>
<evidence type="ECO:0000256" key="9">
    <source>
        <dbReference type="ARBA" id="ARBA00030465"/>
    </source>
</evidence>
<keyword evidence="14" id="KW-1185">Reference proteome</keyword>
<dbReference type="NCBIfam" id="NF006787">
    <property type="entry name" value="PRK09294.1-1"/>
    <property type="match status" value="1"/>
</dbReference>
<gene>
    <name evidence="13" type="ORF">GA0070616_2397</name>
</gene>
<dbReference type="STRING" id="145857.GA0070616_2397"/>
<dbReference type="EC" id="2.3.1.282" evidence="5"/>
<evidence type="ECO:0000256" key="10">
    <source>
        <dbReference type="ARBA" id="ARBA00032317"/>
    </source>
</evidence>
<evidence type="ECO:0000256" key="11">
    <source>
        <dbReference type="ARBA" id="ARBA00033407"/>
    </source>
</evidence>
<evidence type="ECO:0000256" key="1">
    <source>
        <dbReference type="ARBA" id="ARBA00000026"/>
    </source>
</evidence>
<reference evidence="13 14" key="1">
    <citation type="submission" date="2016-06" db="EMBL/GenBank/DDBJ databases">
        <authorList>
            <person name="Kjaerup R.B."/>
            <person name="Dalgaard T.S."/>
            <person name="Juul-Madsen H.R."/>
        </authorList>
    </citation>
    <scope>NUCLEOTIDE SEQUENCE [LARGE SCALE GENOMIC DNA]</scope>
    <source>
        <strain evidence="13 14">DSM 43818</strain>
    </source>
</reference>
<dbReference type="Gene3D" id="3.30.559.30">
    <property type="entry name" value="Nonribosomal peptide synthetase, condensation domain"/>
    <property type="match status" value="1"/>
</dbReference>
<comment type="catalytic activity">
    <reaction evidence="2">
        <text>2 a mycocerosyl-[mycocerosic acid synthase] + a phenolphthiocerol = a dimycocerosyl phenolphthiocerol + 2 holo-[mycocerosic acid synthase].</text>
        <dbReference type="EC" id="2.3.1.282"/>
    </reaction>
</comment>
<name>A0A1C6RX74_9ACTN</name>
<dbReference type="AlphaFoldDB" id="A0A1C6RX74"/>
<proteinExistence type="inferred from homology"/>
<evidence type="ECO:0000256" key="3">
    <source>
        <dbReference type="ARBA" id="ARBA00001907"/>
    </source>
</evidence>
<dbReference type="Gene3D" id="3.30.559.10">
    <property type="entry name" value="Chloramphenicol acetyltransferase-like domain"/>
    <property type="match status" value="1"/>
</dbReference>
<evidence type="ECO:0000313" key="13">
    <source>
        <dbReference type="EMBL" id="SCL21819.1"/>
    </source>
</evidence>
<keyword evidence="7 13" id="KW-0808">Transferase</keyword>
<dbReference type="EMBL" id="FMHT01000003">
    <property type="protein sequence ID" value="SCL21819.1"/>
    <property type="molecule type" value="Genomic_DNA"/>
</dbReference>
<comment type="catalytic activity">
    <reaction evidence="3">
        <text>2 a mycocerosyl-[mycocerosic acid synthase] + a phthiodiolone = a dimycocerosyl phthiodiolone + 2 holo-[mycocerosic acid synthase].</text>
        <dbReference type="EC" id="2.3.1.282"/>
    </reaction>
</comment>
<comment type="catalytic activity">
    <reaction evidence="1">
        <text>2 a mycocerosyl-[mycocerosic acid synthase] + a phthiocerol = a dimycocerosyl phthiocerol + 2 holo-[mycocerosic acid synthase].</text>
        <dbReference type="EC" id="2.3.1.282"/>
    </reaction>
</comment>
<keyword evidence="8" id="KW-0012">Acyltransferase</keyword>